<organism evidence="1 2">
    <name type="scientific">Syntrophorhabdus aromaticivorans</name>
    <dbReference type="NCBI Taxonomy" id="328301"/>
    <lineage>
        <taxon>Bacteria</taxon>
        <taxon>Pseudomonadati</taxon>
        <taxon>Thermodesulfobacteriota</taxon>
        <taxon>Syntrophorhabdia</taxon>
        <taxon>Syntrophorhabdales</taxon>
        <taxon>Syntrophorhabdaceae</taxon>
        <taxon>Syntrophorhabdus</taxon>
    </lineage>
</organism>
<protein>
    <submittedName>
        <fullName evidence="1">Uncharacterized protein</fullName>
    </submittedName>
</protein>
<comment type="caution">
    <text evidence="1">The sequence shown here is derived from an EMBL/GenBank/DDBJ whole genome shotgun (WGS) entry which is preliminary data.</text>
</comment>
<evidence type="ECO:0000313" key="1">
    <source>
        <dbReference type="EMBL" id="NLW36403.1"/>
    </source>
</evidence>
<dbReference type="Proteomes" id="UP000777265">
    <property type="component" value="Unassembled WGS sequence"/>
</dbReference>
<name>A0A971M5G9_9BACT</name>
<sequence length="58" mass="6326">MEKLTGTLKQLREPWDLHTVDGGGDHSFRVPKTAGMQDEGIFARLVSKTLGRLSSSGL</sequence>
<gene>
    <name evidence="1" type="ORF">GXY80_13155</name>
</gene>
<reference evidence="1" key="1">
    <citation type="journal article" date="2020" name="Biotechnol. Biofuels">
        <title>New insights from the biogas microbiome by comprehensive genome-resolved metagenomics of nearly 1600 species originating from multiple anaerobic digesters.</title>
        <authorList>
            <person name="Campanaro S."/>
            <person name="Treu L."/>
            <person name="Rodriguez-R L.M."/>
            <person name="Kovalovszki A."/>
            <person name="Ziels R.M."/>
            <person name="Maus I."/>
            <person name="Zhu X."/>
            <person name="Kougias P.G."/>
            <person name="Basile A."/>
            <person name="Luo G."/>
            <person name="Schluter A."/>
            <person name="Konstantinidis K.T."/>
            <person name="Angelidaki I."/>
        </authorList>
    </citation>
    <scope>NUCLEOTIDE SEQUENCE</scope>
    <source>
        <strain evidence="1">AS06rmzACSIP_7</strain>
    </source>
</reference>
<dbReference type="AlphaFoldDB" id="A0A971M5G9"/>
<accession>A0A971M5G9</accession>
<reference evidence="1" key="2">
    <citation type="submission" date="2020-01" db="EMBL/GenBank/DDBJ databases">
        <authorList>
            <person name="Campanaro S."/>
        </authorList>
    </citation>
    <scope>NUCLEOTIDE SEQUENCE</scope>
    <source>
        <strain evidence="1">AS06rmzACSIP_7</strain>
    </source>
</reference>
<dbReference type="EMBL" id="JAAYEE010000248">
    <property type="protein sequence ID" value="NLW36403.1"/>
    <property type="molecule type" value="Genomic_DNA"/>
</dbReference>
<proteinExistence type="predicted"/>
<evidence type="ECO:0000313" key="2">
    <source>
        <dbReference type="Proteomes" id="UP000777265"/>
    </source>
</evidence>